<dbReference type="PANTHER" id="PTHR14677">
    <property type="entry name" value="ARSENITE INDUCUBLE RNA ASSOCIATED PROTEIN AIP-1-RELATED"/>
    <property type="match status" value="1"/>
</dbReference>
<dbReference type="HOGENOM" id="CLU_052358_1_0_1"/>
<dbReference type="SUPFAM" id="SSF118310">
    <property type="entry name" value="AN1-like Zinc finger"/>
    <property type="match status" value="2"/>
</dbReference>
<dbReference type="InterPro" id="IPR000058">
    <property type="entry name" value="Znf_AN1"/>
</dbReference>
<name>A0A0C9TQD5_SPHS4</name>
<dbReference type="Pfam" id="PF01428">
    <property type="entry name" value="zf-AN1"/>
    <property type="match status" value="1"/>
</dbReference>
<evidence type="ECO:0000256" key="2">
    <source>
        <dbReference type="ARBA" id="ARBA00022771"/>
    </source>
</evidence>
<evidence type="ECO:0000256" key="3">
    <source>
        <dbReference type="ARBA" id="ARBA00022833"/>
    </source>
</evidence>
<dbReference type="EMBL" id="KN837525">
    <property type="protein sequence ID" value="KIJ24159.1"/>
    <property type="molecule type" value="Genomic_DNA"/>
</dbReference>
<keyword evidence="3" id="KW-0862">Zinc</keyword>
<keyword evidence="1" id="KW-0479">Metal-binding</keyword>
<dbReference type="Proteomes" id="UP000054279">
    <property type="component" value="Unassembled WGS sequence"/>
</dbReference>
<evidence type="ECO:0000256" key="1">
    <source>
        <dbReference type="ARBA" id="ARBA00022723"/>
    </source>
</evidence>
<evidence type="ECO:0000313" key="7">
    <source>
        <dbReference type="EMBL" id="KIJ24159.1"/>
    </source>
</evidence>
<evidence type="ECO:0000256" key="4">
    <source>
        <dbReference type="PROSITE-ProRule" id="PRU00449"/>
    </source>
</evidence>
<feature type="domain" description="AN1-type" evidence="6">
    <location>
        <begin position="6"/>
        <end position="54"/>
    </location>
</feature>
<dbReference type="GO" id="GO:0008270">
    <property type="term" value="F:zinc ion binding"/>
    <property type="evidence" value="ECO:0007669"/>
    <property type="project" value="UniProtKB-KW"/>
</dbReference>
<dbReference type="Gene3D" id="4.10.1110.10">
    <property type="entry name" value="AN1-like Zinc finger"/>
    <property type="match status" value="2"/>
</dbReference>
<dbReference type="PROSITE" id="PS51039">
    <property type="entry name" value="ZF_AN1"/>
    <property type="match status" value="1"/>
</dbReference>
<dbReference type="PANTHER" id="PTHR14677:SF20">
    <property type="entry name" value="ZINC FINGER AN1-TYPE CONTAINING 2A-RELATED"/>
    <property type="match status" value="1"/>
</dbReference>
<dbReference type="OrthoDB" id="431929at2759"/>
<feature type="region of interest" description="Disordered" evidence="5">
    <location>
        <begin position="139"/>
        <end position="161"/>
    </location>
</feature>
<dbReference type="GO" id="GO:0005737">
    <property type="term" value="C:cytoplasm"/>
    <property type="evidence" value="ECO:0007669"/>
    <property type="project" value="TreeGrafter"/>
</dbReference>
<reference evidence="7 8" key="1">
    <citation type="submission" date="2014-06" db="EMBL/GenBank/DDBJ databases">
        <title>Evolutionary Origins and Diversification of the Mycorrhizal Mutualists.</title>
        <authorList>
            <consortium name="DOE Joint Genome Institute"/>
            <consortium name="Mycorrhizal Genomics Consortium"/>
            <person name="Kohler A."/>
            <person name="Kuo A."/>
            <person name="Nagy L.G."/>
            <person name="Floudas D."/>
            <person name="Copeland A."/>
            <person name="Barry K.W."/>
            <person name="Cichocki N."/>
            <person name="Veneault-Fourrey C."/>
            <person name="LaButti K."/>
            <person name="Lindquist E.A."/>
            <person name="Lipzen A."/>
            <person name="Lundell T."/>
            <person name="Morin E."/>
            <person name="Murat C."/>
            <person name="Riley R."/>
            <person name="Ohm R."/>
            <person name="Sun H."/>
            <person name="Tunlid A."/>
            <person name="Henrissat B."/>
            <person name="Grigoriev I.V."/>
            <person name="Hibbett D.S."/>
            <person name="Martin F."/>
        </authorList>
    </citation>
    <scope>NUCLEOTIDE SEQUENCE [LARGE SCALE GENOMIC DNA]</scope>
    <source>
        <strain evidence="7 8">SS14</strain>
    </source>
</reference>
<dbReference type="InterPro" id="IPR035896">
    <property type="entry name" value="AN1-like_Znf"/>
</dbReference>
<feature type="compositionally biased region" description="Polar residues" evidence="5">
    <location>
        <begin position="139"/>
        <end position="149"/>
    </location>
</feature>
<keyword evidence="2 4" id="KW-0863">Zinc-finger</keyword>
<dbReference type="SMART" id="SM00154">
    <property type="entry name" value="ZnF_AN1"/>
    <property type="match status" value="2"/>
</dbReference>
<sequence>MDMDLPDIGSHCEAHLCGDRDFLPIKCPGCQKVFCRHHSSLDAHSCPSLAFKSITPGDETTSPRRDRCFVTTCQKPTLESMIVDTTEPEKRVIALCANCAQAFCAIHRHPTDHACPKIPVPTPASEKNIEARRLLEKNFPSTSSKTPSSAIPKLKPKKLPTDPKKLARLRAVELMKMRHHAIPADPRDKNVSMAPSERLHLKVQVKIQNGSGSSGATDGQEKSFWLRKTVGAGRALDMIADQLAIKISDSNPAHFEKLVPGSEDDPIRLRNDELLAKQVEDGETIYLVVGSNAVDS</sequence>
<evidence type="ECO:0000256" key="5">
    <source>
        <dbReference type="SAM" id="MobiDB-lite"/>
    </source>
</evidence>
<protein>
    <recommendedName>
        <fullName evidence="6">AN1-type domain-containing protein</fullName>
    </recommendedName>
</protein>
<evidence type="ECO:0000313" key="8">
    <source>
        <dbReference type="Proteomes" id="UP000054279"/>
    </source>
</evidence>
<dbReference type="AlphaFoldDB" id="A0A0C9TQD5"/>
<proteinExistence type="predicted"/>
<gene>
    <name evidence="7" type="ORF">M422DRAFT_275133</name>
</gene>
<evidence type="ECO:0000259" key="6">
    <source>
        <dbReference type="PROSITE" id="PS51039"/>
    </source>
</evidence>
<organism evidence="7 8">
    <name type="scientific">Sphaerobolus stellatus (strain SS14)</name>
    <dbReference type="NCBI Taxonomy" id="990650"/>
    <lineage>
        <taxon>Eukaryota</taxon>
        <taxon>Fungi</taxon>
        <taxon>Dikarya</taxon>
        <taxon>Basidiomycota</taxon>
        <taxon>Agaricomycotina</taxon>
        <taxon>Agaricomycetes</taxon>
        <taxon>Phallomycetidae</taxon>
        <taxon>Geastrales</taxon>
        <taxon>Sphaerobolaceae</taxon>
        <taxon>Sphaerobolus</taxon>
    </lineage>
</organism>
<keyword evidence="8" id="KW-1185">Reference proteome</keyword>
<accession>A0A0C9TQD5</accession>